<keyword evidence="1" id="KW-0812">Transmembrane</keyword>
<dbReference type="EMBL" id="CP017754">
    <property type="protein sequence ID" value="AOZ06688.1"/>
    <property type="molecule type" value="Genomic_DNA"/>
</dbReference>
<feature type="transmembrane region" description="Helical" evidence="1">
    <location>
        <begin position="48"/>
        <end position="70"/>
    </location>
</feature>
<feature type="transmembrane region" description="Helical" evidence="1">
    <location>
        <begin position="96"/>
        <end position="119"/>
    </location>
</feature>
<evidence type="ECO:0008006" key="4">
    <source>
        <dbReference type="Google" id="ProtNLM"/>
    </source>
</evidence>
<dbReference type="RefSeq" id="WP_071069778.1">
    <property type="nucleotide sequence ID" value="NZ_CP017754.1"/>
</dbReference>
<proteinExistence type="predicted"/>
<feature type="transmembrane region" description="Helical" evidence="1">
    <location>
        <begin position="22"/>
        <end position="41"/>
    </location>
</feature>
<evidence type="ECO:0000313" key="3">
    <source>
        <dbReference type="Proteomes" id="UP000177515"/>
    </source>
</evidence>
<organism evidence="2 3">
    <name type="scientific">Cupriavidus malaysiensis</name>
    <dbReference type="NCBI Taxonomy" id="367825"/>
    <lineage>
        <taxon>Bacteria</taxon>
        <taxon>Pseudomonadati</taxon>
        <taxon>Pseudomonadota</taxon>
        <taxon>Betaproteobacteria</taxon>
        <taxon>Burkholderiales</taxon>
        <taxon>Burkholderiaceae</taxon>
        <taxon>Cupriavidus</taxon>
    </lineage>
</organism>
<accession>A0ABN4THM3</accession>
<reference evidence="2 3" key="1">
    <citation type="submission" date="2016-10" db="EMBL/GenBank/DDBJ databases">
        <title>Complete genome sequences of three Cupriavidus strains isolated from various Malaysian environments.</title>
        <authorList>
            <person name="Abdullah A.A.-A."/>
            <person name="Shafie N.A.H."/>
            <person name="Lau N.S."/>
        </authorList>
    </citation>
    <scope>NUCLEOTIDE SEQUENCE [LARGE SCALE GENOMIC DNA]</scope>
    <source>
        <strain evidence="2 3">USMAA1020</strain>
    </source>
</reference>
<keyword evidence="1" id="KW-0472">Membrane</keyword>
<keyword evidence="1" id="KW-1133">Transmembrane helix</keyword>
<gene>
    <name evidence="2" type="ORF">BKK80_13350</name>
</gene>
<keyword evidence="3" id="KW-1185">Reference proteome</keyword>
<name>A0ABN4THM3_9BURK</name>
<dbReference type="Proteomes" id="UP000177515">
    <property type="component" value="Chromosome 1"/>
</dbReference>
<protein>
    <recommendedName>
        <fullName evidence="4">Phage holin</fullName>
    </recommendedName>
</protein>
<evidence type="ECO:0000256" key="1">
    <source>
        <dbReference type="SAM" id="Phobius"/>
    </source>
</evidence>
<sequence length="148" mass="15278">MSEPISGTVATGAAVSATAKLFGLQIGAGAVAAALGFMVLWPKTKREGFARLVSSVLASIVFGPALVAYVNAKAPDLFTSARAMGVTFGVPPEFGVLYASAPFLVIAGLPAWWVIGAVVRWFEKRRGKDIGELMADAKEAVAGENHAG</sequence>
<evidence type="ECO:0000313" key="2">
    <source>
        <dbReference type="EMBL" id="AOZ06688.1"/>
    </source>
</evidence>